<dbReference type="Pfam" id="PF09948">
    <property type="entry name" value="PpoB2"/>
    <property type="match status" value="1"/>
</dbReference>
<evidence type="ECO:0000313" key="2">
    <source>
        <dbReference type="EMBL" id="SFK60233.1"/>
    </source>
</evidence>
<accession>A0A1I4AVA7</accession>
<dbReference type="AlphaFoldDB" id="A0A1I4AVA7"/>
<dbReference type="Proteomes" id="UP000198851">
    <property type="component" value="Unassembled WGS sequence"/>
</dbReference>
<feature type="transmembrane region" description="Helical" evidence="1">
    <location>
        <begin position="140"/>
        <end position="158"/>
    </location>
</feature>
<keyword evidence="1" id="KW-1133">Transmembrane helix</keyword>
<evidence type="ECO:0000256" key="1">
    <source>
        <dbReference type="SAM" id="Phobius"/>
    </source>
</evidence>
<evidence type="ECO:0000313" key="3">
    <source>
        <dbReference type="Proteomes" id="UP000198851"/>
    </source>
</evidence>
<protein>
    <submittedName>
        <fullName evidence="2">Predicted metal-binding membrane protein</fullName>
    </submittedName>
</protein>
<dbReference type="STRING" id="1280847.SAMN04488036_101617"/>
<feature type="transmembrane region" description="Helical" evidence="1">
    <location>
        <begin position="188"/>
        <end position="220"/>
    </location>
</feature>
<keyword evidence="3" id="KW-1185">Reference proteome</keyword>
<reference evidence="3" key="1">
    <citation type="submission" date="2016-10" db="EMBL/GenBank/DDBJ databases">
        <authorList>
            <person name="Varghese N."/>
            <person name="Submissions S."/>
        </authorList>
    </citation>
    <scope>NUCLEOTIDE SEQUENCE [LARGE SCALE GENOMIC DNA]</scope>
    <source>
        <strain evidence="3">DSM 28453</strain>
    </source>
</reference>
<name>A0A1I4AVA7_9RHOB</name>
<dbReference type="EMBL" id="FOSZ01000001">
    <property type="protein sequence ID" value="SFK60233.1"/>
    <property type="molecule type" value="Genomic_DNA"/>
</dbReference>
<feature type="transmembrane region" description="Helical" evidence="1">
    <location>
        <begin position="65"/>
        <end position="88"/>
    </location>
</feature>
<dbReference type="RefSeq" id="WP_244503510.1">
    <property type="nucleotide sequence ID" value="NZ_FOSZ01000001.1"/>
</dbReference>
<gene>
    <name evidence="2" type="ORF">SAMN04488036_101617</name>
</gene>
<feature type="transmembrane region" description="Helical" evidence="1">
    <location>
        <begin position="232"/>
        <end position="252"/>
    </location>
</feature>
<dbReference type="InterPro" id="IPR018688">
    <property type="entry name" value="PpoB2-like"/>
</dbReference>
<feature type="transmembrane region" description="Helical" evidence="1">
    <location>
        <begin position="12"/>
        <end position="33"/>
    </location>
</feature>
<keyword evidence="1" id="KW-0472">Membrane</keyword>
<organism evidence="2 3">
    <name type="scientific">Shimia haliotis</name>
    <dbReference type="NCBI Taxonomy" id="1280847"/>
    <lineage>
        <taxon>Bacteria</taxon>
        <taxon>Pseudomonadati</taxon>
        <taxon>Pseudomonadota</taxon>
        <taxon>Alphaproteobacteria</taxon>
        <taxon>Rhodobacterales</taxon>
        <taxon>Roseobacteraceae</taxon>
    </lineage>
</organism>
<feature type="transmembrane region" description="Helical" evidence="1">
    <location>
        <begin position="108"/>
        <end position="128"/>
    </location>
</feature>
<proteinExistence type="predicted"/>
<sequence length="253" mass="27096">MVADRIRSMTGWHWIVLFGGVLFAWAAVFAMAVPAEMRQLGAIYGADFWESLCTITPDAGGYFRLLAMWILMSAAMMAPTALPAFAAYEDLAAQTDDADFGKLVAGYLVIWIGFSVAAAGLQLMLFQVGLIGTLGESRSALFSAVLLAGAGAYQFSALKESCLSKCRMPVTFFMAHWNEGPWRNGIRLGAVCLGCCWALMLLGFVGGVMNIAFMGLATVIMVFEKLPDIGRYVTRPLGFVLIGAAAFVAVGAL</sequence>
<keyword evidence="1" id="KW-0812">Transmembrane</keyword>